<evidence type="ECO:0000313" key="1">
    <source>
        <dbReference type="EMBL" id="QCE04973.1"/>
    </source>
</evidence>
<protein>
    <submittedName>
        <fullName evidence="1">Uncharacterized protein</fullName>
    </submittedName>
</protein>
<sequence>MLLIDSMARIHQSDVASNSSSKWPNARVHYNDESIENMSFESDEEGEEEEEAIYGGDREIILVALSVMHK</sequence>
<organism evidence="1 2">
    <name type="scientific">Vigna unguiculata</name>
    <name type="common">Cowpea</name>
    <dbReference type="NCBI Taxonomy" id="3917"/>
    <lineage>
        <taxon>Eukaryota</taxon>
        <taxon>Viridiplantae</taxon>
        <taxon>Streptophyta</taxon>
        <taxon>Embryophyta</taxon>
        <taxon>Tracheophyta</taxon>
        <taxon>Spermatophyta</taxon>
        <taxon>Magnoliopsida</taxon>
        <taxon>eudicotyledons</taxon>
        <taxon>Gunneridae</taxon>
        <taxon>Pentapetalae</taxon>
        <taxon>rosids</taxon>
        <taxon>fabids</taxon>
        <taxon>Fabales</taxon>
        <taxon>Fabaceae</taxon>
        <taxon>Papilionoideae</taxon>
        <taxon>50 kb inversion clade</taxon>
        <taxon>NPAAA clade</taxon>
        <taxon>indigoferoid/millettioid clade</taxon>
        <taxon>Phaseoleae</taxon>
        <taxon>Vigna</taxon>
    </lineage>
</organism>
<evidence type="ECO:0000313" key="2">
    <source>
        <dbReference type="Proteomes" id="UP000501690"/>
    </source>
</evidence>
<name>A0A4D6MU80_VIGUN</name>
<proteinExistence type="predicted"/>
<reference evidence="1 2" key="1">
    <citation type="submission" date="2019-04" db="EMBL/GenBank/DDBJ databases">
        <title>An improved genome assembly and genetic linkage map for asparagus bean, Vigna unguiculata ssp. sesquipedialis.</title>
        <authorList>
            <person name="Xia Q."/>
            <person name="Zhang R."/>
            <person name="Dong Y."/>
        </authorList>
    </citation>
    <scope>NUCLEOTIDE SEQUENCE [LARGE SCALE GENOMIC DNA]</scope>
    <source>
        <tissue evidence="1">Leaf</tissue>
    </source>
</reference>
<dbReference type="EMBL" id="CP039352">
    <property type="protein sequence ID" value="QCE04973.1"/>
    <property type="molecule type" value="Genomic_DNA"/>
</dbReference>
<gene>
    <name evidence="1" type="ORF">DEO72_LG8g3015</name>
</gene>
<dbReference type="Proteomes" id="UP000501690">
    <property type="component" value="Linkage Group LG8"/>
</dbReference>
<dbReference type="AlphaFoldDB" id="A0A4D6MU80"/>
<keyword evidence="2" id="KW-1185">Reference proteome</keyword>
<accession>A0A4D6MU80</accession>